<keyword evidence="3" id="KW-1185">Reference proteome</keyword>
<accession>A0A9W6RXR1</accession>
<feature type="compositionally biased region" description="Basic residues" evidence="1">
    <location>
        <begin position="33"/>
        <end position="43"/>
    </location>
</feature>
<name>A0A9W6RXR1_9ACTN</name>
<proteinExistence type="predicted"/>
<evidence type="ECO:0000313" key="3">
    <source>
        <dbReference type="Proteomes" id="UP001165074"/>
    </source>
</evidence>
<evidence type="ECO:0000313" key="2">
    <source>
        <dbReference type="EMBL" id="GLY83749.1"/>
    </source>
</evidence>
<gene>
    <name evidence="2" type="ORF">Airi02_016780</name>
</gene>
<dbReference type="AlphaFoldDB" id="A0A9W6RXR1"/>
<dbReference type="EMBL" id="BSTK01000002">
    <property type="protein sequence ID" value="GLY83749.1"/>
    <property type="molecule type" value="Genomic_DNA"/>
</dbReference>
<organism evidence="2 3">
    <name type="scientific">Actinoallomurus iriomotensis</name>
    <dbReference type="NCBI Taxonomy" id="478107"/>
    <lineage>
        <taxon>Bacteria</taxon>
        <taxon>Bacillati</taxon>
        <taxon>Actinomycetota</taxon>
        <taxon>Actinomycetes</taxon>
        <taxon>Streptosporangiales</taxon>
        <taxon>Thermomonosporaceae</taxon>
        <taxon>Actinoallomurus</taxon>
    </lineage>
</organism>
<evidence type="ECO:0008006" key="4">
    <source>
        <dbReference type="Google" id="ProtNLM"/>
    </source>
</evidence>
<dbReference type="Proteomes" id="UP001165074">
    <property type="component" value="Unassembled WGS sequence"/>
</dbReference>
<reference evidence="2" key="1">
    <citation type="submission" date="2023-03" db="EMBL/GenBank/DDBJ databases">
        <title>Actinoallomurus iriomotensis NBRC 103684.</title>
        <authorList>
            <person name="Ichikawa N."/>
            <person name="Sato H."/>
            <person name="Tonouchi N."/>
        </authorList>
    </citation>
    <scope>NUCLEOTIDE SEQUENCE</scope>
    <source>
        <strain evidence="2">NBRC 103684</strain>
    </source>
</reference>
<sequence length="72" mass="8325">MGTYRAGRVHQSDADLNERHLRSVIDAYTGRYNGHRPHQSRRQRPPDSERPVVISLDAPIRRRKVYGGMANE</sequence>
<comment type="caution">
    <text evidence="2">The sequence shown here is derived from an EMBL/GenBank/DDBJ whole genome shotgun (WGS) entry which is preliminary data.</text>
</comment>
<feature type="region of interest" description="Disordered" evidence="1">
    <location>
        <begin position="28"/>
        <end position="56"/>
    </location>
</feature>
<protein>
    <recommendedName>
        <fullName evidence="4">Integrase catalytic domain-containing protein</fullName>
    </recommendedName>
</protein>
<evidence type="ECO:0000256" key="1">
    <source>
        <dbReference type="SAM" id="MobiDB-lite"/>
    </source>
</evidence>